<evidence type="ECO:0000256" key="2">
    <source>
        <dbReference type="ARBA" id="ARBA00008892"/>
    </source>
</evidence>
<dbReference type="AlphaFoldDB" id="A0A1S5QYB2"/>
<protein>
    <recommendedName>
        <fullName evidence="12">ATP synthase complex subunit 8</fullName>
    </recommendedName>
</protein>
<dbReference type="EMBL" id="KT425077">
    <property type="protein sequence ID" value="AMW67894.1"/>
    <property type="molecule type" value="Genomic_DNA"/>
</dbReference>
<keyword evidence="10 12" id="KW-0496">Mitochondrion</keyword>
<evidence type="ECO:0000256" key="13">
    <source>
        <dbReference type="SAM" id="Phobius"/>
    </source>
</evidence>
<dbReference type="GO" id="GO:0015986">
    <property type="term" value="P:proton motive force-driven ATP synthesis"/>
    <property type="evidence" value="ECO:0007669"/>
    <property type="project" value="InterPro"/>
</dbReference>
<proteinExistence type="inferred from homology"/>
<keyword evidence="8 13" id="KW-1133">Transmembrane helix</keyword>
<evidence type="ECO:0000313" key="14">
    <source>
        <dbReference type="EMBL" id="AMW67894.1"/>
    </source>
</evidence>
<comment type="similarity">
    <text evidence="2 12">Belongs to the ATPase protein 8 family.</text>
</comment>
<evidence type="ECO:0000256" key="9">
    <source>
        <dbReference type="ARBA" id="ARBA00023065"/>
    </source>
</evidence>
<evidence type="ECO:0000256" key="5">
    <source>
        <dbReference type="ARBA" id="ARBA00022547"/>
    </source>
</evidence>
<gene>
    <name evidence="14" type="primary">ATP8</name>
</gene>
<evidence type="ECO:0000256" key="7">
    <source>
        <dbReference type="ARBA" id="ARBA00022781"/>
    </source>
</evidence>
<sequence>MPQMAPINWLTLFLYFSVIYVLFNCLNYFILTYKAPTPKKMMFSINSLNWKW</sequence>
<dbReference type="Pfam" id="PF00895">
    <property type="entry name" value="ATP-synt_8"/>
    <property type="match status" value="1"/>
</dbReference>
<keyword evidence="9 12" id="KW-0406">Ion transport</keyword>
<comment type="subcellular location">
    <subcellularLocation>
        <location evidence="1 12">Mitochondrion membrane</location>
        <topology evidence="1 12">Single-pass membrane protein</topology>
    </subcellularLocation>
</comment>
<evidence type="ECO:0000256" key="8">
    <source>
        <dbReference type="ARBA" id="ARBA00022989"/>
    </source>
</evidence>
<evidence type="ECO:0000256" key="4">
    <source>
        <dbReference type="ARBA" id="ARBA00022448"/>
    </source>
</evidence>
<evidence type="ECO:0000256" key="11">
    <source>
        <dbReference type="ARBA" id="ARBA00023136"/>
    </source>
</evidence>
<keyword evidence="4 12" id="KW-0813">Transport</keyword>
<keyword evidence="5 12" id="KW-0138">CF(0)</keyword>
<reference evidence="14" key="1">
    <citation type="submission" date="2015-08" db="EMBL/GenBank/DDBJ databases">
        <title>Mitochondrial genomes and implications for higher phylogeny of Neuroptera (Insecta: Neuropteroidea).</title>
        <authorList>
            <person name="Wang Y."/>
            <person name="Liu X."/>
            <person name="Winterton S.L."/>
            <person name="Yang D."/>
        </authorList>
    </citation>
    <scope>NUCLEOTIDE SEQUENCE</scope>
</reference>
<evidence type="ECO:0000256" key="12">
    <source>
        <dbReference type="RuleBase" id="RU003661"/>
    </source>
</evidence>
<accession>A0A1S5QYB2</accession>
<evidence type="ECO:0000256" key="10">
    <source>
        <dbReference type="ARBA" id="ARBA00023128"/>
    </source>
</evidence>
<keyword evidence="7 12" id="KW-0375">Hydrogen ion transport</keyword>
<name>A0A1S5QYB2_9NEOP</name>
<evidence type="ECO:0000256" key="6">
    <source>
        <dbReference type="ARBA" id="ARBA00022692"/>
    </source>
</evidence>
<dbReference type="GO" id="GO:0015078">
    <property type="term" value="F:proton transmembrane transporter activity"/>
    <property type="evidence" value="ECO:0007669"/>
    <property type="project" value="InterPro"/>
</dbReference>
<dbReference type="GO" id="GO:0031966">
    <property type="term" value="C:mitochondrial membrane"/>
    <property type="evidence" value="ECO:0007669"/>
    <property type="project" value="UniProtKB-SubCell"/>
</dbReference>
<keyword evidence="6 12" id="KW-0812">Transmembrane</keyword>
<geneLocation type="mitochondrion" evidence="14"/>
<evidence type="ECO:0000256" key="3">
    <source>
        <dbReference type="ARBA" id="ARBA00011291"/>
    </source>
</evidence>
<dbReference type="InterPro" id="IPR001421">
    <property type="entry name" value="ATP8_metazoa"/>
</dbReference>
<comment type="subunit">
    <text evidence="3">F-type ATPases have 2 components, CF(1) - the catalytic core - and CF(0) - the membrane proton channel.</text>
</comment>
<dbReference type="GO" id="GO:0045259">
    <property type="term" value="C:proton-transporting ATP synthase complex"/>
    <property type="evidence" value="ECO:0007669"/>
    <property type="project" value="UniProtKB-KW"/>
</dbReference>
<evidence type="ECO:0000256" key="1">
    <source>
        <dbReference type="ARBA" id="ARBA00004304"/>
    </source>
</evidence>
<keyword evidence="11 13" id="KW-0472">Membrane</keyword>
<feature type="transmembrane region" description="Helical" evidence="13">
    <location>
        <begin position="12"/>
        <end position="33"/>
    </location>
</feature>
<organism evidence="14">
    <name type="scientific">Heterosmylus sp. YW-2016</name>
    <dbReference type="NCBI Taxonomy" id="1821771"/>
    <lineage>
        <taxon>Eukaryota</taxon>
        <taxon>Metazoa</taxon>
        <taxon>Ecdysozoa</taxon>
        <taxon>Arthropoda</taxon>
        <taxon>Hexapoda</taxon>
        <taxon>Insecta</taxon>
        <taxon>Pterygota</taxon>
        <taxon>Neoptera</taxon>
        <taxon>Endopterygota</taxon>
        <taxon>Neuroptera</taxon>
        <taxon>Myrmeleontiformia</taxon>
        <taxon>Osmylidae</taxon>
        <taxon>Heterosmylus</taxon>
    </lineage>
</organism>